<comment type="caution">
    <text evidence="6">The sequence shown here is derived from an EMBL/GenBank/DDBJ whole genome shotgun (WGS) entry which is preliminary data.</text>
</comment>
<comment type="caution">
    <text evidence="5">Lacks conserved residue(s) required for the propagation of feature annotation.</text>
</comment>
<feature type="region of interest" description="Leucine repeat II (LRII)" evidence="5">
    <location>
        <begin position="218"/>
        <end position="250"/>
    </location>
</feature>
<keyword evidence="3" id="KW-0804">Transcription</keyword>
<dbReference type="OMA" id="GHCIVLM"/>
<dbReference type="SMR" id="A0A2C9W965"/>
<keyword evidence="2" id="KW-0805">Transcription regulation</keyword>
<dbReference type="Proteomes" id="UP000091857">
    <property type="component" value="Chromosome 3"/>
</dbReference>
<dbReference type="AlphaFoldDB" id="A0A2C9W965"/>
<dbReference type="GO" id="GO:0043565">
    <property type="term" value="F:sequence-specific DNA binding"/>
    <property type="evidence" value="ECO:0000318"/>
    <property type="project" value="GO_Central"/>
</dbReference>
<keyword evidence="4" id="KW-0539">Nucleus</keyword>
<evidence type="ECO:0000256" key="2">
    <source>
        <dbReference type="ARBA" id="ARBA00023015"/>
    </source>
</evidence>
<evidence type="ECO:0000256" key="3">
    <source>
        <dbReference type="ARBA" id="ARBA00023163"/>
    </source>
</evidence>
<accession>A0A2C9W965</accession>
<evidence type="ECO:0000256" key="4">
    <source>
        <dbReference type="ARBA" id="ARBA00023242"/>
    </source>
</evidence>
<dbReference type="Gramene" id="Manes.03G203200.1.v8.1">
    <property type="protein sequence ID" value="Manes.03G203200.1.v8.1.CDS.1"/>
    <property type="gene ID" value="Manes.03G203200.v8.1"/>
</dbReference>
<evidence type="ECO:0000313" key="6">
    <source>
        <dbReference type="EMBL" id="OAY56105.1"/>
    </source>
</evidence>
<proteinExistence type="inferred from homology"/>
<dbReference type="Pfam" id="PF03514">
    <property type="entry name" value="GRAS"/>
    <property type="match status" value="1"/>
</dbReference>
<dbReference type="PROSITE" id="PS50985">
    <property type="entry name" value="GRAS"/>
    <property type="match status" value="1"/>
</dbReference>
<dbReference type="GO" id="GO:0006355">
    <property type="term" value="P:regulation of DNA-templated transcription"/>
    <property type="evidence" value="ECO:0000318"/>
    <property type="project" value="GO_Central"/>
</dbReference>
<dbReference type="EMBL" id="CM004389">
    <property type="protein sequence ID" value="OAY56105.1"/>
    <property type="molecule type" value="Genomic_DNA"/>
</dbReference>
<evidence type="ECO:0000313" key="7">
    <source>
        <dbReference type="Proteomes" id="UP000091857"/>
    </source>
</evidence>
<protein>
    <submittedName>
        <fullName evidence="6">Uncharacterized protein</fullName>
    </submittedName>
</protein>
<feature type="region of interest" description="SAW" evidence="5">
    <location>
        <begin position="351"/>
        <end position="427"/>
    </location>
</feature>
<comment type="subcellular location">
    <subcellularLocation>
        <location evidence="1">Nucleus</location>
    </subcellularLocation>
</comment>
<organism evidence="6 7">
    <name type="scientific">Manihot esculenta</name>
    <name type="common">Cassava</name>
    <name type="synonym">Jatropha manihot</name>
    <dbReference type="NCBI Taxonomy" id="3983"/>
    <lineage>
        <taxon>Eukaryota</taxon>
        <taxon>Viridiplantae</taxon>
        <taxon>Streptophyta</taxon>
        <taxon>Embryophyta</taxon>
        <taxon>Tracheophyta</taxon>
        <taxon>Spermatophyta</taxon>
        <taxon>Magnoliopsida</taxon>
        <taxon>eudicotyledons</taxon>
        <taxon>Gunneridae</taxon>
        <taxon>Pentapetalae</taxon>
        <taxon>rosids</taxon>
        <taxon>fabids</taxon>
        <taxon>Malpighiales</taxon>
        <taxon>Euphorbiaceae</taxon>
        <taxon>Crotonoideae</taxon>
        <taxon>Manihoteae</taxon>
        <taxon>Manihot</taxon>
    </lineage>
</organism>
<sequence length="432" mass="48899">MAGVHRLSTEEVMRISRERFIHIYTQHYIDLSTIHHFFDASLFDLSGEEIKDVELALLLLASAHKVSNQQFDAASKFLNLCAFLSSRTGSSVQRVIHYFTKALQERISRRIGIVPLNGSESKERMLLHPSQTTVRFDPALISCSLKLPCVQLTKFAGVQAVIDNLPSARKVHLINLSIGTGGNCTVLMQALANRQDCPVELLKITAVGVTALRQNFEDTGKRLACFAETLKLPFFFQTVTFVNIKDLKEDMFELSNDEEIAIFAPCIVRNIKAQPGCLSSLVRVLRNLNPCVLVMIELEANHSSTIFIDQFVEALQFYSSCFDCIQDCIDQSESRIAAEAFLGQEIKNIVAVKYEEKIYHHMKIDEWRAYFTRLGLVEIEVSRSCFEQAELMLQNFASGKSCLLVRNGKCLICGWKGTSHFSVSAWKFHRRR</sequence>
<evidence type="ECO:0000256" key="5">
    <source>
        <dbReference type="PROSITE-ProRule" id="PRU01191"/>
    </source>
</evidence>
<keyword evidence="7" id="KW-1185">Reference proteome</keyword>
<name>A0A2C9W965_MANES</name>
<dbReference type="PANTHER" id="PTHR31636">
    <property type="entry name" value="OSJNBA0084A10.13 PROTEIN-RELATED"/>
    <property type="match status" value="1"/>
</dbReference>
<dbReference type="OrthoDB" id="770224at2759"/>
<dbReference type="InterPro" id="IPR005202">
    <property type="entry name" value="TF_GRAS"/>
</dbReference>
<gene>
    <name evidence="6" type="ORF">MANES_03G203200v8</name>
</gene>
<evidence type="ECO:0000256" key="1">
    <source>
        <dbReference type="ARBA" id="ARBA00004123"/>
    </source>
</evidence>
<dbReference type="STRING" id="3983.A0A2C9W965"/>
<reference evidence="7" key="1">
    <citation type="journal article" date="2016" name="Nat. Biotechnol.">
        <title>Sequencing wild and cultivated cassava and related species reveals extensive interspecific hybridization and genetic diversity.</title>
        <authorList>
            <person name="Bredeson J.V."/>
            <person name="Lyons J.B."/>
            <person name="Prochnik S.E."/>
            <person name="Wu G.A."/>
            <person name="Ha C.M."/>
            <person name="Edsinger-Gonzales E."/>
            <person name="Grimwood J."/>
            <person name="Schmutz J."/>
            <person name="Rabbi I.Y."/>
            <person name="Egesi C."/>
            <person name="Nauluvula P."/>
            <person name="Lebot V."/>
            <person name="Ndunguru J."/>
            <person name="Mkamilo G."/>
            <person name="Bart R.S."/>
            <person name="Setter T.L."/>
            <person name="Gleadow R.M."/>
            <person name="Kulakow P."/>
            <person name="Ferguson M.E."/>
            <person name="Rounsley S."/>
            <person name="Rokhsar D.S."/>
        </authorList>
    </citation>
    <scope>NUCLEOTIDE SEQUENCE [LARGE SCALE GENOMIC DNA]</scope>
    <source>
        <strain evidence="7">cv. AM560-2</strain>
    </source>
</reference>
<dbReference type="GO" id="GO:0005634">
    <property type="term" value="C:nucleus"/>
    <property type="evidence" value="ECO:0000318"/>
    <property type="project" value="GO_Central"/>
</dbReference>
<dbReference type="GO" id="GO:0003700">
    <property type="term" value="F:DNA-binding transcription factor activity"/>
    <property type="evidence" value="ECO:0000318"/>
    <property type="project" value="GO_Central"/>
</dbReference>
<comment type="similarity">
    <text evidence="5">Belongs to the GRAS family.</text>
</comment>